<feature type="transmembrane region" description="Helical" evidence="8">
    <location>
        <begin position="213"/>
        <end position="233"/>
    </location>
</feature>
<dbReference type="AlphaFoldDB" id="A0A3B0QPY5"/>
<dbReference type="GO" id="GO:0008610">
    <property type="term" value="P:lipid biosynthetic process"/>
    <property type="evidence" value="ECO:0007669"/>
    <property type="project" value="UniProtKB-ARBA"/>
</dbReference>
<feature type="transmembrane region" description="Helical" evidence="8">
    <location>
        <begin position="276"/>
        <end position="294"/>
    </location>
</feature>
<keyword evidence="4" id="KW-0808">Transferase</keyword>
<feature type="transmembrane region" description="Helical" evidence="8">
    <location>
        <begin position="359"/>
        <end position="376"/>
    </location>
</feature>
<organism evidence="10">
    <name type="scientific">hydrothermal vent metagenome</name>
    <dbReference type="NCBI Taxonomy" id="652676"/>
    <lineage>
        <taxon>unclassified sequences</taxon>
        <taxon>metagenomes</taxon>
        <taxon>ecological metagenomes</taxon>
    </lineage>
</organism>
<keyword evidence="3" id="KW-0328">Glycosyltransferase</keyword>
<evidence type="ECO:0000256" key="5">
    <source>
        <dbReference type="ARBA" id="ARBA00022692"/>
    </source>
</evidence>
<gene>
    <name evidence="10" type="ORF">MNBD_DELTA01-1257</name>
</gene>
<evidence type="ECO:0000259" key="9">
    <source>
        <dbReference type="Pfam" id="PF13231"/>
    </source>
</evidence>
<evidence type="ECO:0000313" key="10">
    <source>
        <dbReference type="EMBL" id="VAV82239.1"/>
    </source>
</evidence>
<keyword evidence="5 8" id="KW-0812">Transmembrane</keyword>
<dbReference type="EMBL" id="UOEA01000006">
    <property type="protein sequence ID" value="VAV82239.1"/>
    <property type="molecule type" value="Genomic_DNA"/>
</dbReference>
<evidence type="ECO:0000256" key="7">
    <source>
        <dbReference type="ARBA" id="ARBA00023136"/>
    </source>
</evidence>
<sequence length="495" mass="54920">MTTSRLSCAIESFNNLTTPQKLVIITCFGLLLRLYVTIYAVTIATDAITHLRLVKEFTGGNLYGIFDMDRPPLYALCVSLTSFIIPDPVVAGRVVSLVFGTLTIPLSFYIGRFVYGSRAGLLTAFFLAIHPYLVRYSGEVLTEGLYYFITSLVILVGLKVVRDKGYALAVVLGVAASLAYLTKPGAMGYMMILSAIIFLAYPSRLRSEFPRRILVIIIAWAAFLVVSSPYLYYLSQASGEVIMTGRGGAGDVMATAGRIVTTGLYFIDFGTAYPEAYTYPFFLLFLIFLWKLPGRVISRDITERELWIFAIQIFYFGIYMVAGARRRYLVQIMPLGVVFSAVGFIYLADRIKLRKKEGAAVAIAVLLLVFTAVQLPKALVRLKAHHLPEKTAGLWLAEYGGKGTTILTRTPIMVYYAGGTYVGLPPGMVTLAELLDYAGDEGAEFIAGYSRILKRNVSDFEAERDRRLEVVKVFEPVYTGSRDDGDEFVVYRPVD</sequence>
<proteinExistence type="predicted"/>
<dbReference type="Pfam" id="PF13231">
    <property type="entry name" value="PMT_2"/>
    <property type="match status" value="1"/>
</dbReference>
<feature type="transmembrane region" description="Helical" evidence="8">
    <location>
        <begin position="165"/>
        <end position="180"/>
    </location>
</feature>
<dbReference type="InterPro" id="IPR050297">
    <property type="entry name" value="LipidA_mod_glycosyltrf_83"/>
</dbReference>
<feature type="transmembrane region" description="Helical" evidence="8">
    <location>
        <begin position="140"/>
        <end position="158"/>
    </location>
</feature>
<dbReference type="PANTHER" id="PTHR33908:SF11">
    <property type="entry name" value="MEMBRANE PROTEIN"/>
    <property type="match status" value="1"/>
</dbReference>
<evidence type="ECO:0000256" key="6">
    <source>
        <dbReference type="ARBA" id="ARBA00022989"/>
    </source>
</evidence>
<comment type="subcellular location">
    <subcellularLocation>
        <location evidence="1">Cell membrane</location>
        <topology evidence="1">Multi-pass membrane protein</topology>
    </subcellularLocation>
</comment>
<keyword evidence="7 8" id="KW-0472">Membrane</keyword>
<evidence type="ECO:0000256" key="3">
    <source>
        <dbReference type="ARBA" id="ARBA00022676"/>
    </source>
</evidence>
<dbReference type="GO" id="GO:0005886">
    <property type="term" value="C:plasma membrane"/>
    <property type="evidence" value="ECO:0007669"/>
    <property type="project" value="UniProtKB-SubCell"/>
</dbReference>
<dbReference type="PANTHER" id="PTHR33908">
    <property type="entry name" value="MANNOSYLTRANSFERASE YKCB-RELATED"/>
    <property type="match status" value="1"/>
</dbReference>
<keyword evidence="2" id="KW-1003">Cell membrane</keyword>
<feature type="domain" description="Glycosyltransferase RgtA/B/C/D-like" evidence="9">
    <location>
        <begin position="69"/>
        <end position="233"/>
    </location>
</feature>
<dbReference type="InterPro" id="IPR038731">
    <property type="entry name" value="RgtA/B/C-like"/>
</dbReference>
<evidence type="ECO:0000256" key="8">
    <source>
        <dbReference type="SAM" id="Phobius"/>
    </source>
</evidence>
<evidence type="ECO:0000256" key="1">
    <source>
        <dbReference type="ARBA" id="ARBA00004651"/>
    </source>
</evidence>
<feature type="transmembrane region" description="Helical" evidence="8">
    <location>
        <begin position="306"/>
        <end position="322"/>
    </location>
</feature>
<protein>
    <recommendedName>
        <fullName evidence="9">Glycosyltransferase RgtA/B/C/D-like domain-containing protein</fullName>
    </recommendedName>
</protein>
<feature type="transmembrane region" description="Helical" evidence="8">
    <location>
        <begin position="328"/>
        <end position="347"/>
    </location>
</feature>
<feature type="transmembrane region" description="Helical" evidence="8">
    <location>
        <begin position="90"/>
        <end position="110"/>
    </location>
</feature>
<reference evidence="10" key="1">
    <citation type="submission" date="2018-06" db="EMBL/GenBank/DDBJ databases">
        <authorList>
            <person name="Zhirakovskaya E."/>
        </authorList>
    </citation>
    <scope>NUCLEOTIDE SEQUENCE</scope>
</reference>
<keyword evidence="6 8" id="KW-1133">Transmembrane helix</keyword>
<evidence type="ECO:0000256" key="2">
    <source>
        <dbReference type="ARBA" id="ARBA00022475"/>
    </source>
</evidence>
<accession>A0A3B0QPY5</accession>
<evidence type="ECO:0000256" key="4">
    <source>
        <dbReference type="ARBA" id="ARBA00022679"/>
    </source>
</evidence>
<name>A0A3B0QPY5_9ZZZZ</name>
<feature type="transmembrane region" description="Helical" evidence="8">
    <location>
        <begin position="22"/>
        <end position="44"/>
    </location>
</feature>
<dbReference type="GO" id="GO:0016763">
    <property type="term" value="F:pentosyltransferase activity"/>
    <property type="evidence" value="ECO:0007669"/>
    <property type="project" value="TreeGrafter"/>
</dbReference>
<feature type="transmembrane region" description="Helical" evidence="8">
    <location>
        <begin position="186"/>
        <end position="201"/>
    </location>
</feature>